<feature type="compositionally biased region" description="Low complexity" evidence="1">
    <location>
        <begin position="176"/>
        <end position="191"/>
    </location>
</feature>
<dbReference type="Proteomes" id="UP000681967">
    <property type="component" value="Unassembled WGS sequence"/>
</dbReference>
<evidence type="ECO:0000313" key="2">
    <source>
        <dbReference type="EMBL" id="CAF0981454.1"/>
    </source>
</evidence>
<gene>
    <name evidence="3" type="ORF">BYL167_LOCUS19688</name>
    <name evidence="2" type="ORF">CJN711_LOCUS1374</name>
</gene>
<comment type="caution">
    <text evidence="2">The sequence shown here is derived from an EMBL/GenBank/DDBJ whole genome shotgun (WGS) entry which is preliminary data.</text>
</comment>
<accession>A0A814FJH3</accession>
<proteinExistence type="predicted"/>
<protein>
    <submittedName>
        <fullName evidence="2">Uncharacterized protein</fullName>
    </submittedName>
</protein>
<dbReference type="AlphaFoldDB" id="A0A814FJH3"/>
<reference evidence="2" key="1">
    <citation type="submission" date="2021-02" db="EMBL/GenBank/DDBJ databases">
        <authorList>
            <person name="Nowell W R."/>
        </authorList>
    </citation>
    <scope>NUCLEOTIDE SEQUENCE</scope>
</reference>
<name>A0A814FJH3_9BILA</name>
<evidence type="ECO:0000313" key="4">
    <source>
        <dbReference type="Proteomes" id="UP000663855"/>
    </source>
</evidence>
<dbReference type="EMBL" id="CAJOBH010008425">
    <property type="protein sequence ID" value="CAF4112982.1"/>
    <property type="molecule type" value="Genomic_DNA"/>
</dbReference>
<evidence type="ECO:0000313" key="3">
    <source>
        <dbReference type="EMBL" id="CAF4112982.1"/>
    </source>
</evidence>
<dbReference type="EMBL" id="CAJNOV010000097">
    <property type="protein sequence ID" value="CAF0981454.1"/>
    <property type="molecule type" value="Genomic_DNA"/>
</dbReference>
<feature type="compositionally biased region" description="Basic and acidic residues" evidence="1">
    <location>
        <begin position="160"/>
        <end position="174"/>
    </location>
</feature>
<feature type="region of interest" description="Disordered" evidence="1">
    <location>
        <begin position="134"/>
        <end position="224"/>
    </location>
</feature>
<evidence type="ECO:0000256" key="1">
    <source>
        <dbReference type="SAM" id="MobiDB-lite"/>
    </source>
</evidence>
<dbReference type="Proteomes" id="UP000663855">
    <property type="component" value="Unassembled WGS sequence"/>
</dbReference>
<organism evidence="2 4">
    <name type="scientific">Rotaria magnacalcarata</name>
    <dbReference type="NCBI Taxonomy" id="392030"/>
    <lineage>
        <taxon>Eukaryota</taxon>
        <taxon>Metazoa</taxon>
        <taxon>Spiralia</taxon>
        <taxon>Gnathifera</taxon>
        <taxon>Rotifera</taxon>
        <taxon>Eurotatoria</taxon>
        <taxon>Bdelloidea</taxon>
        <taxon>Philodinida</taxon>
        <taxon>Philodinidae</taxon>
        <taxon>Rotaria</taxon>
    </lineage>
</organism>
<feature type="compositionally biased region" description="Basic and acidic residues" evidence="1">
    <location>
        <begin position="197"/>
        <end position="207"/>
    </location>
</feature>
<sequence>MTTTFTTPPYSWLPNTNAYVNKIDKIFYQHWKILNNEREKSIETINQWHHDWNKRIEKHAEEQKVLIINDYERLRPVFDEKYKENVEIANTYHHAQHLELFKELCDECKSLKFQVAMLQLVQRETEYPQVVTVEEQEEMQRSKQTDLSAQNEHRRRRRRAKDETKKTENKDDSKANLSHNSTTSSSNQINNRQTFEIQDKEEDKQPTHNDITPNNKLKKDDNSNEKCPICFMLFSTNMNRHDRNQHVNEHMKDDQNQLF</sequence>